<comment type="cofactor">
    <cofactor evidence="18 19">
        <name>K(+)</name>
        <dbReference type="ChEBI" id="CHEBI:29103"/>
    </cofactor>
    <text evidence="18 19">Binds 1 potassium ion per subunit.</text>
</comment>
<evidence type="ECO:0000256" key="16">
    <source>
        <dbReference type="ARBA" id="ARBA00049209"/>
    </source>
</evidence>
<keyword evidence="6 17" id="KW-0547">Nucleotide-binding</keyword>
<dbReference type="InterPro" id="IPR030677">
    <property type="entry name" value="Nnr"/>
</dbReference>
<dbReference type="STRING" id="580166.AUP43_01480"/>
<dbReference type="InterPro" id="IPR000631">
    <property type="entry name" value="CARKD"/>
</dbReference>
<dbReference type="Proteomes" id="UP000076400">
    <property type="component" value="Unassembled WGS sequence"/>
</dbReference>
<keyword evidence="8 17" id="KW-0521">NADP</keyword>
<evidence type="ECO:0000256" key="10">
    <source>
        <dbReference type="ARBA" id="ARBA00023027"/>
    </source>
</evidence>
<dbReference type="PROSITE" id="PS51385">
    <property type="entry name" value="YJEF_N"/>
    <property type="match status" value="1"/>
</dbReference>
<comment type="catalytic activity">
    <reaction evidence="16 17 19">
        <text>(6S)-NADPHX + ADP = AMP + phosphate + NADPH + H(+)</text>
        <dbReference type="Rhea" id="RHEA:32235"/>
        <dbReference type="ChEBI" id="CHEBI:15378"/>
        <dbReference type="ChEBI" id="CHEBI:43474"/>
        <dbReference type="ChEBI" id="CHEBI:57783"/>
        <dbReference type="ChEBI" id="CHEBI:64076"/>
        <dbReference type="ChEBI" id="CHEBI:456215"/>
        <dbReference type="ChEBI" id="CHEBI:456216"/>
        <dbReference type="EC" id="4.2.1.136"/>
    </reaction>
</comment>
<dbReference type="NCBIfam" id="TIGR00196">
    <property type="entry name" value="yjeF_cterm"/>
    <property type="match status" value="1"/>
</dbReference>
<comment type="similarity">
    <text evidence="3 19">In the N-terminal section; belongs to the NnrE/AIBP family.</text>
</comment>
<comment type="catalytic activity">
    <reaction evidence="1 18 19">
        <text>(6R)-NADHX = (6S)-NADHX</text>
        <dbReference type="Rhea" id="RHEA:32215"/>
        <dbReference type="ChEBI" id="CHEBI:64074"/>
        <dbReference type="ChEBI" id="CHEBI:64075"/>
        <dbReference type="EC" id="5.1.99.6"/>
    </reaction>
</comment>
<dbReference type="OrthoDB" id="9806925at2"/>
<comment type="similarity">
    <text evidence="4 19">In the C-terminal section; belongs to the NnrD/CARKD family.</text>
</comment>
<comment type="function">
    <text evidence="17">Catalyzes the dehydration of the S-form of NAD(P)HX at the expense of ADP, which is converted to AMP. Together with NAD(P)HX epimerase, which catalyzes the epimerization of the S- and R-forms, the enzyme allows the repair of both epimers of NAD(P)HX, a damaged form of NAD(P)H that is a result of enzymatic or heat-dependent hydration.</text>
</comment>
<sequence>MRAGDLALLTTAEMYAADRLAMAGGVAGTTLMEAAGRAVANAILRRYGKRHALVLCGPGNNGGDGYVIARLLAAAGWPVTLAALGTPKGDAAVMARTWTGPVQPLDQIAWDGVGLVVDALFGAGLSKPMEGAPREALERAVALGLPLVAVDVPSGLSGDTGDVLGYAPKAALTVTFFRGKPGHLLLPGRDLCGDVIVSPIGIPDGLLDEIGPRCWRNAPALWLDRLPRLRPGGHKYGRGHALILGGRMTGAGRLAALAARRAGAGLLSLAVPPDTVDIYAADHPGSIVVDWPDVAALPDILRDPRRNALLIGPGLGVGEETRAAVAAVLATGRPTVLDADAISAFAGDAQGLKALIKGECLLTPHEGEFARLFDWQGDRLARARRAAAWLGATILLKGADSVIAAPDGRAAINNNAPPWLATAGTGDVLAGLALGLLAQGMPMTEAAAAACWLHGAAAQAAGPGMIAEDIAPAIPGVLARLERIRRLGA</sequence>
<comment type="similarity">
    <text evidence="18">Belongs to the NnrE/AIBP family.</text>
</comment>
<dbReference type="SUPFAM" id="SSF53613">
    <property type="entry name" value="Ribokinase-like"/>
    <property type="match status" value="1"/>
</dbReference>
<evidence type="ECO:0000256" key="11">
    <source>
        <dbReference type="ARBA" id="ARBA00023235"/>
    </source>
</evidence>
<evidence type="ECO:0000256" key="14">
    <source>
        <dbReference type="ARBA" id="ARBA00025153"/>
    </source>
</evidence>
<keyword evidence="10 17" id="KW-0520">NAD</keyword>
<dbReference type="GO" id="GO:0005524">
    <property type="term" value="F:ATP binding"/>
    <property type="evidence" value="ECO:0007669"/>
    <property type="project" value="UniProtKB-UniRule"/>
</dbReference>
<evidence type="ECO:0000256" key="1">
    <source>
        <dbReference type="ARBA" id="ARBA00000013"/>
    </source>
</evidence>
<dbReference type="Pfam" id="PF03853">
    <property type="entry name" value="YjeF_N"/>
    <property type="match status" value="1"/>
</dbReference>
<evidence type="ECO:0000256" key="6">
    <source>
        <dbReference type="ARBA" id="ARBA00022741"/>
    </source>
</evidence>
<evidence type="ECO:0000256" key="12">
    <source>
        <dbReference type="ARBA" id="ARBA00023239"/>
    </source>
</evidence>
<keyword evidence="9 18" id="KW-0630">Potassium</keyword>
<keyword evidence="7 17" id="KW-0067">ATP-binding</keyword>
<dbReference type="Gene3D" id="3.40.1190.20">
    <property type="match status" value="1"/>
</dbReference>
<dbReference type="EMBL" id="LPXN01000094">
    <property type="protein sequence ID" value="KZD09873.1"/>
    <property type="molecule type" value="Genomic_DNA"/>
</dbReference>
<dbReference type="EC" id="5.1.99.6" evidence="19"/>
<gene>
    <name evidence="18" type="primary">nnrE</name>
    <name evidence="17" type="synonym">nnrD</name>
    <name evidence="22" type="ORF">AUP43_01480</name>
</gene>
<feature type="binding site" evidence="17">
    <location>
        <position position="427"/>
    </location>
    <ligand>
        <name>(6S)-NADPHX</name>
        <dbReference type="ChEBI" id="CHEBI:64076"/>
    </ligand>
</feature>
<evidence type="ECO:0000259" key="20">
    <source>
        <dbReference type="PROSITE" id="PS51383"/>
    </source>
</evidence>
<dbReference type="PANTHER" id="PTHR12592:SF0">
    <property type="entry name" value="ATP-DEPENDENT (S)-NAD(P)H-HYDRATE DEHYDRATASE"/>
    <property type="match status" value="1"/>
</dbReference>
<dbReference type="PIRSF" id="PIRSF017184">
    <property type="entry name" value="Nnr"/>
    <property type="match status" value="1"/>
</dbReference>
<dbReference type="GO" id="GO:0110051">
    <property type="term" value="P:metabolite repair"/>
    <property type="evidence" value="ECO:0007669"/>
    <property type="project" value="TreeGrafter"/>
</dbReference>
<proteinExistence type="inferred from homology"/>
<reference evidence="22 23" key="1">
    <citation type="submission" date="2015-12" db="EMBL/GenBank/DDBJ databases">
        <title>Genome sequence of Oceanibaculum pacificum MCCC 1A02656.</title>
        <authorList>
            <person name="Lu L."/>
            <person name="Lai Q."/>
            <person name="Shao Z."/>
            <person name="Qian P."/>
        </authorList>
    </citation>
    <scope>NUCLEOTIDE SEQUENCE [LARGE SCALE GENOMIC DNA]</scope>
    <source>
        <strain evidence="22 23">MCCC 1A02656</strain>
    </source>
</reference>
<comment type="catalytic activity">
    <reaction evidence="15 17 19">
        <text>(6S)-NADHX + ADP = AMP + phosphate + NADH + H(+)</text>
        <dbReference type="Rhea" id="RHEA:32223"/>
        <dbReference type="ChEBI" id="CHEBI:15378"/>
        <dbReference type="ChEBI" id="CHEBI:43474"/>
        <dbReference type="ChEBI" id="CHEBI:57945"/>
        <dbReference type="ChEBI" id="CHEBI:64074"/>
        <dbReference type="ChEBI" id="CHEBI:456215"/>
        <dbReference type="ChEBI" id="CHEBI:456216"/>
        <dbReference type="EC" id="4.2.1.136"/>
    </reaction>
</comment>
<feature type="binding site" evidence="17">
    <location>
        <position position="314"/>
    </location>
    <ligand>
        <name>(6S)-NADPHX</name>
        <dbReference type="ChEBI" id="CHEBI:64076"/>
    </ligand>
</feature>
<evidence type="ECO:0000256" key="7">
    <source>
        <dbReference type="ARBA" id="ARBA00022840"/>
    </source>
</evidence>
<dbReference type="CDD" id="cd01171">
    <property type="entry name" value="YXKO-related"/>
    <property type="match status" value="1"/>
</dbReference>
<dbReference type="GO" id="GO:0046496">
    <property type="term" value="P:nicotinamide nucleotide metabolic process"/>
    <property type="evidence" value="ECO:0007669"/>
    <property type="project" value="UniProtKB-UniRule"/>
</dbReference>
<dbReference type="InterPro" id="IPR004443">
    <property type="entry name" value="YjeF_N_dom"/>
</dbReference>
<dbReference type="Gene3D" id="3.40.50.10260">
    <property type="entry name" value="YjeF N-terminal domain"/>
    <property type="match status" value="1"/>
</dbReference>
<dbReference type="PROSITE" id="PS51383">
    <property type="entry name" value="YJEF_C_3"/>
    <property type="match status" value="1"/>
</dbReference>
<feature type="domain" description="YjeF C-terminal" evidence="20">
    <location>
        <begin position="218"/>
        <end position="481"/>
    </location>
</feature>
<dbReference type="HAMAP" id="MF_01966">
    <property type="entry name" value="NADHX_epimerase"/>
    <property type="match status" value="1"/>
</dbReference>
<name>A0A154W8T6_9PROT</name>
<feature type="binding site" evidence="17">
    <location>
        <position position="365"/>
    </location>
    <ligand>
        <name>(6S)-NADPHX</name>
        <dbReference type="ChEBI" id="CHEBI:64076"/>
    </ligand>
</feature>
<dbReference type="NCBIfam" id="TIGR00197">
    <property type="entry name" value="yjeF_nterm"/>
    <property type="match status" value="1"/>
</dbReference>
<feature type="binding site" evidence="17">
    <location>
        <begin position="397"/>
        <end position="401"/>
    </location>
    <ligand>
        <name>AMP</name>
        <dbReference type="ChEBI" id="CHEBI:456215"/>
    </ligand>
</feature>
<comment type="cofactor">
    <cofactor evidence="17">
        <name>Mg(2+)</name>
        <dbReference type="ChEBI" id="CHEBI:18420"/>
    </cofactor>
</comment>
<feature type="binding site" evidence="18">
    <location>
        <position position="118"/>
    </location>
    <ligand>
        <name>K(+)</name>
        <dbReference type="ChEBI" id="CHEBI:29103"/>
    </ligand>
</feature>
<comment type="function">
    <text evidence="18">Catalyzes the epimerization of the S- and R-forms of NAD(P)HX, a damaged form of NAD(P)H that is a result of enzymatic or heat-dependent hydration. This is a prerequisite for the S-specific NAD(P)H-hydrate dehydratase to allow the repair of both epimers of NAD(P)HX.</text>
</comment>
<evidence type="ECO:0000256" key="2">
    <source>
        <dbReference type="ARBA" id="ARBA00000909"/>
    </source>
</evidence>
<evidence type="ECO:0000256" key="15">
    <source>
        <dbReference type="ARBA" id="ARBA00048238"/>
    </source>
</evidence>
<evidence type="ECO:0000256" key="18">
    <source>
        <dbReference type="HAMAP-Rule" id="MF_01966"/>
    </source>
</evidence>
<feature type="binding site" evidence="18">
    <location>
        <begin position="122"/>
        <end position="128"/>
    </location>
    <ligand>
        <name>(6S)-NADPHX</name>
        <dbReference type="ChEBI" id="CHEBI:64076"/>
    </ligand>
</feature>
<comment type="similarity">
    <text evidence="17">Belongs to the NnrD/CARKD family.</text>
</comment>
<evidence type="ECO:0000313" key="22">
    <source>
        <dbReference type="EMBL" id="KZD09873.1"/>
    </source>
</evidence>
<dbReference type="RefSeq" id="WP_067554383.1">
    <property type="nucleotide sequence ID" value="NZ_LPXN01000094.1"/>
</dbReference>
<dbReference type="PANTHER" id="PTHR12592">
    <property type="entry name" value="ATP-DEPENDENT (S)-NAD(P)H-HYDRATE DEHYDRATASE FAMILY MEMBER"/>
    <property type="match status" value="1"/>
</dbReference>
<feature type="binding site" evidence="17">
    <location>
        <position position="251"/>
    </location>
    <ligand>
        <name>(6S)-NADPHX</name>
        <dbReference type="ChEBI" id="CHEBI:64076"/>
    </ligand>
</feature>
<accession>A0A154W8T6</accession>
<comment type="caution">
    <text evidence="22">The sequence shown here is derived from an EMBL/GenBank/DDBJ whole genome shotgun (WGS) entry which is preliminary data.</text>
</comment>
<keyword evidence="12 17" id="KW-0456">Lyase</keyword>
<feature type="binding site" evidence="18">
    <location>
        <position position="154"/>
    </location>
    <ligand>
        <name>K(+)</name>
        <dbReference type="ChEBI" id="CHEBI:29103"/>
    </ligand>
</feature>
<dbReference type="GO" id="GO:0046872">
    <property type="term" value="F:metal ion binding"/>
    <property type="evidence" value="ECO:0007669"/>
    <property type="project" value="UniProtKB-UniRule"/>
</dbReference>
<dbReference type="GO" id="GO:0052855">
    <property type="term" value="F:ADP-dependent NAD(P)H-hydrate dehydratase activity"/>
    <property type="evidence" value="ECO:0007669"/>
    <property type="project" value="UniProtKB-UniRule"/>
</dbReference>
<feature type="binding site" evidence="18">
    <location>
        <begin position="60"/>
        <end position="64"/>
    </location>
    <ligand>
        <name>(6S)-NADPHX</name>
        <dbReference type="ChEBI" id="CHEBI:64076"/>
    </ligand>
</feature>
<dbReference type="SUPFAM" id="SSF64153">
    <property type="entry name" value="YjeF N-terminal domain-like"/>
    <property type="match status" value="1"/>
</dbReference>
<keyword evidence="11 18" id="KW-0413">Isomerase</keyword>
<evidence type="ECO:0000256" key="13">
    <source>
        <dbReference type="ARBA" id="ARBA00023268"/>
    </source>
</evidence>
<feature type="binding site" evidence="18">
    <location>
        <position position="61"/>
    </location>
    <ligand>
        <name>K(+)</name>
        <dbReference type="ChEBI" id="CHEBI:29103"/>
    </ligand>
</feature>
<keyword evidence="13" id="KW-0511">Multifunctional enzyme</keyword>
<dbReference type="Pfam" id="PF01256">
    <property type="entry name" value="Carb_kinase"/>
    <property type="match status" value="1"/>
</dbReference>
<organism evidence="22 23">
    <name type="scientific">Oceanibaculum pacificum</name>
    <dbReference type="NCBI Taxonomy" id="580166"/>
    <lineage>
        <taxon>Bacteria</taxon>
        <taxon>Pseudomonadati</taxon>
        <taxon>Pseudomonadota</taxon>
        <taxon>Alphaproteobacteria</taxon>
        <taxon>Rhodospirillales</taxon>
        <taxon>Oceanibaculaceae</taxon>
        <taxon>Oceanibaculum</taxon>
    </lineage>
</organism>
<evidence type="ECO:0000256" key="19">
    <source>
        <dbReference type="PIRNR" id="PIRNR017184"/>
    </source>
</evidence>
<evidence type="ECO:0000256" key="8">
    <source>
        <dbReference type="ARBA" id="ARBA00022857"/>
    </source>
</evidence>
<dbReference type="AlphaFoldDB" id="A0A154W8T6"/>
<evidence type="ECO:0000256" key="5">
    <source>
        <dbReference type="ARBA" id="ARBA00022723"/>
    </source>
</evidence>
<protein>
    <recommendedName>
        <fullName evidence="19">Bifunctional NAD(P)H-hydrate repair enzyme</fullName>
    </recommendedName>
    <alternativeName>
        <fullName evidence="19">Nicotinamide nucleotide repair protein</fullName>
    </alternativeName>
    <domain>
        <recommendedName>
            <fullName evidence="19">ADP-dependent (S)-NAD(P)H-hydrate dehydratase</fullName>
            <ecNumber evidence="19">4.2.1.136</ecNumber>
        </recommendedName>
        <alternativeName>
            <fullName evidence="19">ADP-dependent NAD(P)HX dehydratase</fullName>
        </alternativeName>
    </domain>
    <domain>
        <recommendedName>
            <fullName evidence="19">NAD(P)H-hydrate epimerase</fullName>
            <ecNumber evidence="19">5.1.99.6</ecNumber>
        </recommendedName>
    </domain>
</protein>
<evidence type="ECO:0000259" key="21">
    <source>
        <dbReference type="PROSITE" id="PS51385"/>
    </source>
</evidence>
<dbReference type="EC" id="4.2.1.136" evidence="19"/>
<dbReference type="InterPro" id="IPR036652">
    <property type="entry name" value="YjeF_N_dom_sf"/>
</dbReference>
<comment type="function">
    <text evidence="14 19">Bifunctional enzyme that catalyzes the epimerization of the S- and R-forms of NAD(P)HX and the dehydration of the S-form of NAD(P)HX at the expense of ADP, which is converted to AMP. This allows the repair of both epimers of NAD(P)HX, a damaged form of NAD(P)H that is a result of enzymatic or heat-dependent hydration.</text>
</comment>
<feature type="binding site" evidence="18">
    <location>
        <position position="151"/>
    </location>
    <ligand>
        <name>(6S)-NADPHX</name>
        <dbReference type="ChEBI" id="CHEBI:64076"/>
    </ligand>
</feature>
<keyword evidence="23" id="KW-1185">Reference proteome</keyword>
<keyword evidence="5 18" id="KW-0479">Metal-binding</keyword>
<dbReference type="InterPro" id="IPR029056">
    <property type="entry name" value="Ribokinase-like"/>
</dbReference>
<feature type="domain" description="YjeF N-terminal" evidence="21">
    <location>
        <begin position="14"/>
        <end position="208"/>
    </location>
</feature>
<evidence type="ECO:0000256" key="4">
    <source>
        <dbReference type="ARBA" id="ARBA00009524"/>
    </source>
</evidence>
<evidence type="ECO:0000256" key="9">
    <source>
        <dbReference type="ARBA" id="ARBA00022958"/>
    </source>
</evidence>
<comment type="catalytic activity">
    <reaction evidence="2 18 19">
        <text>(6R)-NADPHX = (6S)-NADPHX</text>
        <dbReference type="Rhea" id="RHEA:32227"/>
        <dbReference type="ChEBI" id="CHEBI:64076"/>
        <dbReference type="ChEBI" id="CHEBI:64077"/>
        <dbReference type="EC" id="5.1.99.6"/>
    </reaction>
</comment>
<dbReference type="HAMAP" id="MF_01965">
    <property type="entry name" value="NADHX_dehydratase"/>
    <property type="match status" value="1"/>
</dbReference>
<evidence type="ECO:0000256" key="3">
    <source>
        <dbReference type="ARBA" id="ARBA00006001"/>
    </source>
</evidence>
<evidence type="ECO:0000313" key="23">
    <source>
        <dbReference type="Proteomes" id="UP000076400"/>
    </source>
</evidence>
<comment type="subunit">
    <text evidence="17">Homotetramer.</text>
</comment>
<feature type="binding site" evidence="17">
    <location>
        <position position="426"/>
    </location>
    <ligand>
        <name>AMP</name>
        <dbReference type="ChEBI" id="CHEBI:456215"/>
    </ligand>
</feature>
<evidence type="ECO:0000256" key="17">
    <source>
        <dbReference type="HAMAP-Rule" id="MF_01965"/>
    </source>
</evidence>
<comment type="caution">
    <text evidence="18">Lacks conserved residue(s) required for the propagation of feature annotation.</text>
</comment>
<dbReference type="GO" id="GO:0052856">
    <property type="term" value="F:NAD(P)HX epimerase activity"/>
    <property type="evidence" value="ECO:0007669"/>
    <property type="project" value="UniProtKB-UniRule"/>
</dbReference>